<dbReference type="GO" id="GO:1901137">
    <property type="term" value="P:carbohydrate derivative biosynthetic process"/>
    <property type="evidence" value="ECO:0007669"/>
    <property type="project" value="UniProtKB-ARBA"/>
</dbReference>
<dbReference type="GO" id="GO:0008913">
    <property type="term" value="F:Kdo2-lipid IVA acyltransferase activity"/>
    <property type="evidence" value="ECO:0007669"/>
    <property type="project" value="UniProtKB-EC"/>
</dbReference>
<dbReference type="PANTHER" id="PTHR30606:SF10">
    <property type="entry name" value="PHOSPHATIDYLINOSITOL MANNOSIDE ACYLTRANSFERASE"/>
    <property type="match status" value="1"/>
</dbReference>
<keyword evidence="4 7" id="KW-0808">Transferase</keyword>
<dbReference type="AlphaFoldDB" id="A0A3B0R209"/>
<protein>
    <submittedName>
        <fullName evidence="7">Lipid A biosynthesis lauroyl acyltransferase</fullName>
        <ecNumber evidence="7">2.3.1.241</ecNumber>
    </submittedName>
</protein>
<dbReference type="EMBL" id="UOEA01000037">
    <property type="protein sequence ID" value="VAV83226.1"/>
    <property type="molecule type" value="Genomic_DNA"/>
</dbReference>
<evidence type="ECO:0000256" key="2">
    <source>
        <dbReference type="ARBA" id="ARBA00022475"/>
    </source>
</evidence>
<dbReference type="PIRSF" id="PIRSF026649">
    <property type="entry name" value="MsbB"/>
    <property type="match status" value="1"/>
</dbReference>
<dbReference type="CDD" id="cd07984">
    <property type="entry name" value="LPLAT_LABLAT-like"/>
    <property type="match status" value="1"/>
</dbReference>
<evidence type="ECO:0000256" key="1">
    <source>
        <dbReference type="ARBA" id="ARBA00004533"/>
    </source>
</evidence>
<evidence type="ECO:0000313" key="7">
    <source>
        <dbReference type="EMBL" id="VAV83226.1"/>
    </source>
</evidence>
<evidence type="ECO:0000256" key="3">
    <source>
        <dbReference type="ARBA" id="ARBA00022519"/>
    </source>
</evidence>
<keyword evidence="6 7" id="KW-0012">Acyltransferase</keyword>
<name>A0A3B0R209_9ZZZZ</name>
<gene>
    <name evidence="7" type="ORF">MNBD_DELTA01-1470</name>
</gene>
<sequence>MNFLAYILFKVFVLVMSLLPLRSALGLGKALGAVCYRLAGSRRTLALSNIRRAFGDSKSEGEVCEIAAGMFRSLGMMLVEFARLRSVDKAYIDKYVSFEGLEHFERAVKRGKGAVCLTAHYDNWELLNAALSLKGFPMGVVARPLDNPYLNSYTEKVRSAFGGRVIDKTNALRGMLGLLKGNGVLGILLDQRSSTKEGVMVDFFGTPASTSKGLAAIALKTDTVVIPVFIRRLNGPYHKVECMEPVELVQSGNKAEDNRDNTQRFTRAIEDYVRRYPEQWFWLHSRWERRKKAKKG</sequence>
<keyword evidence="3" id="KW-0997">Cell inner membrane</keyword>
<dbReference type="InterPro" id="IPR004960">
    <property type="entry name" value="LipA_acyltrans"/>
</dbReference>
<comment type="subcellular location">
    <subcellularLocation>
        <location evidence="1">Cell inner membrane</location>
    </subcellularLocation>
</comment>
<dbReference type="GO" id="GO:0005886">
    <property type="term" value="C:plasma membrane"/>
    <property type="evidence" value="ECO:0007669"/>
    <property type="project" value="UniProtKB-SubCell"/>
</dbReference>
<dbReference type="Pfam" id="PF03279">
    <property type="entry name" value="Lip_A_acyltrans"/>
    <property type="match status" value="1"/>
</dbReference>
<dbReference type="PANTHER" id="PTHR30606">
    <property type="entry name" value="LIPID A BIOSYNTHESIS LAUROYL ACYLTRANSFERASE"/>
    <property type="match status" value="1"/>
</dbReference>
<keyword evidence="2" id="KW-1003">Cell membrane</keyword>
<evidence type="ECO:0000256" key="5">
    <source>
        <dbReference type="ARBA" id="ARBA00023136"/>
    </source>
</evidence>
<organism evidence="7">
    <name type="scientific">hydrothermal vent metagenome</name>
    <dbReference type="NCBI Taxonomy" id="652676"/>
    <lineage>
        <taxon>unclassified sequences</taxon>
        <taxon>metagenomes</taxon>
        <taxon>ecological metagenomes</taxon>
    </lineage>
</organism>
<dbReference type="GO" id="GO:0008610">
    <property type="term" value="P:lipid biosynthetic process"/>
    <property type="evidence" value="ECO:0007669"/>
    <property type="project" value="UniProtKB-ARBA"/>
</dbReference>
<proteinExistence type="predicted"/>
<evidence type="ECO:0000256" key="4">
    <source>
        <dbReference type="ARBA" id="ARBA00022679"/>
    </source>
</evidence>
<dbReference type="EC" id="2.3.1.241" evidence="7"/>
<evidence type="ECO:0000256" key="6">
    <source>
        <dbReference type="ARBA" id="ARBA00023315"/>
    </source>
</evidence>
<keyword evidence="5" id="KW-0472">Membrane</keyword>
<accession>A0A3B0R209</accession>
<reference evidence="7" key="1">
    <citation type="submission" date="2018-06" db="EMBL/GenBank/DDBJ databases">
        <authorList>
            <person name="Zhirakovskaya E."/>
        </authorList>
    </citation>
    <scope>NUCLEOTIDE SEQUENCE</scope>
</reference>